<evidence type="ECO:0000256" key="5">
    <source>
        <dbReference type="ARBA" id="ARBA00022643"/>
    </source>
</evidence>
<comment type="caution">
    <text evidence="12">The sequence shown here is derived from an EMBL/GenBank/DDBJ whole genome shotgun (WGS) entry which is preliminary data.</text>
</comment>
<evidence type="ECO:0000256" key="1">
    <source>
        <dbReference type="ARBA" id="ARBA00001917"/>
    </source>
</evidence>
<proteinExistence type="inferred from homology"/>
<evidence type="ECO:0000259" key="11">
    <source>
        <dbReference type="Pfam" id="PF07992"/>
    </source>
</evidence>
<evidence type="ECO:0000256" key="8">
    <source>
        <dbReference type="ARBA" id="ARBA00023004"/>
    </source>
</evidence>
<reference evidence="13" key="1">
    <citation type="journal article" date="2019" name="Int. J. Syst. Evol. Microbiol.">
        <title>The Global Catalogue of Microorganisms (GCM) 10K type strain sequencing project: providing services to taxonomists for standard genome sequencing and annotation.</title>
        <authorList>
            <consortium name="The Broad Institute Genomics Platform"/>
            <consortium name="The Broad Institute Genome Sequencing Center for Infectious Disease"/>
            <person name="Wu L."/>
            <person name="Ma J."/>
        </authorList>
    </citation>
    <scope>NUCLEOTIDE SEQUENCE [LARGE SCALE GENOMIC DNA]</scope>
    <source>
        <strain evidence="13">CGMCC 1.16305</strain>
    </source>
</reference>
<evidence type="ECO:0000256" key="6">
    <source>
        <dbReference type="ARBA" id="ARBA00022723"/>
    </source>
</evidence>
<evidence type="ECO:0000259" key="10">
    <source>
        <dbReference type="Pfam" id="PF00724"/>
    </source>
</evidence>
<dbReference type="PANTHER" id="PTHR42917:SF2">
    <property type="entry name" value="2,4-DIENOYL-COA REDUCTASE [(2E)-ENOYL-COA-PRODUCING]"/>
    <property type="match status" value="1"/>
</dbReference>
<dbReference type="InterPro" id="IPR023753">
    <property type="entry name" value="FAD/NAD-binding_dom"/>
</dbReference>
<organism evidence="12 13">
    <name type="scientific">Scopulibacillus cellulosilyticus</name>
    <dbReference type="NCBI Taxonomy" id="2665665"/>
    <lineage>
        <taxon>Bacteria</taxon>
        <taxon>Bacillati</taxon>
        <taxon>Bacillota</taxon>
        <taxon>Bacilli</taxon>
        <taxon>Bacillales</taxon>
        <taxon>Sporolactobacillaceae</taxon>
        <taxon>Scopulibacillus</taxon>
    </lineage>
</organism>
<dbReference type="PRINTS" id="PR00411">
    <property type="entry name" value="PNDRDTASEI"/>
</dbReference>
<comment type="cofactor">
    <cofactor evidence="1">
        <name>FMN</name>
        <dbReference type="ChEBI" id="CHEBI:58210"/>
    </cofactor>
</comment>
<dbReference type="InterPro" id="IPR051793">
    <property type="entry name" value="NADH:flavin_oxidoreductase"/>
</dbReference>
<dbReference type="Pfam" id="PF07992">
    <property type="entry name" value="Pyr_redox_2"/>
    <property type="match status" value="1"/>
</dbReference>
<feature type="domain" description="FAD/NAD(P)-binding" evidence="11">
    <location>
        <begin position="384"/>
        <end position="627"/>
    </location>
</feature>
<keyword evidence="5" id="KW-0288">FMN</keyword>
<keyword evidence="9" id="KW-0411">Iron-sulfur</keyword>
<keyword evidence="13" id="KW-1185">Reference proteome</keyword>
<dbReference type="Gene3D" id="3.20.20.70">
    <property type="entry name" value="Aldolase class I"/>
    <property type="match status" value="1"/>
</dbReference>
<dbReference type="SUPFAM" id="SSF51905">
    <property type="entry name" value="FAD/NAD(P)-binding domain"/>
    <property type="match status" value="1"/>
</dbReference>
<protein>
    <submittedName>
        <fullName evidence="12">FAD-dependent oxidoreductase</fullName>
    </submittedName>
</protein>
<dbReference type="InterPro" id="IPR036188">
    <property type="entry name" value="FAD/NAD-bd_sf"/>
</dbReference>
<dbReference type="SUPFAM" id="SSF51395">
    <property type="entry name" value="FMN-linked oxidoreductases"/>
    <property type="match status" value="1"/>
</dbReference>
<keyword evidence="7" id="KW-0560">Oxidoreductase</keyword>
<comment type="similarity">
    <text evidence="3">In the N-terminal section; belongs to the NADH:flavin oxidoreductase/NADH oxidase family.</text>
</comment>
<evidence type="ECO:0000256" key="7">
    <source>
        <dbReference type="ARBA" id="ARBA00023002"/>
    </source>
</evidence>
<dbReference type="Proteomes" id="UP001596505">
    <property type="component" value="Unassembled WGS sequence"/>
</dbReference>
<dbReference type="PRINTS" id="PR00368">
    <property type="entry name" value="FADPNR"/>
</dbReference>
<keyword evidence="6" id="KW-0479">Metal-binding</keyword>
<dbReference type="Pfam" id="PF00724">
    <property type="entry name" value="Oxidored_FMN"/>
    <property type="match status" value="1"/>
</dbReference>
<accession>A0ABW2Q3I0</accession>
<sequence>MTASLLFEKGSIGSLELDHRILMGSMHLGIESDRKQLNQLKAFYSERAKGGAALIITGGVAVLPEGGGDHMFCLTEQDHRAQLQELAEAVHQAGGKIALQLQHNGRYAKSSETGLAPVAPSPVMSKVTKETPIELSVKGIQEIRDAFIEGAVFAKSAGFDAVEMMGSEGYLLNQFLSPLTNQRSDDYGGDFNKRMRLPLEIVSGIRERAGSDYPVIYRMSGDDYMEGSTTREETVEFAKQLVKYGVDALNVGVGWHESRIPTVAATVPAGAFSHVVSDIRQAVDVPVIGANRIHTPEVAEDMLKQQLMDFVAPARPWLADESFALKAKIGDREGLNMCISCNQECLDHTLGNPLLPVGCLVNPRTGHEWEWSLKSKDKNQKERKIAVVGGGVAGLAAAKAAAEQGGQVTLFEAKDQLGGHFLLASQIPGKDKFLETIRFYRTSLERLNVIVKLSTKPTIEELKVYDKVIIATGVKPYIPEHLKGANLPHVANYSDILSGKIPLGKRIAIVGGGGIGCDLAHLIAQANDMPADVKNFFGEYGVKVESPRRVDVTIISRSKRAAKGVGPTTRWVLLSELRRLGVNILKGFECHEITEEGVWVQSDEDRQFIEADQVIICAGQTADRELFDILKEHVPTEVIGGSFDASELNAAKAIRQAYDLVYNSQVEATNN</sequence>
<dbReference type="InterPro" id="IPR013785">
    <property type="entry name" value="Aldolase_TIM"/>
</dbReference>
<gene>
    <name evidence="12" type="ORF">ACFQRG_20080</name>
</gene>
<comment type="cofactor">
    <cofactor evidence="2">
        <name>[4Fe-4S] cluster</name>
        <dbReference type="ChEBI" id="CHEBI:49883"/>
    </cofactor>
</comment>
<evidence type="ECO:0000256" key="4">
    <source>
        <dbReference type="ARBA" id="ARBA00022630"/>
    </source>
</evidence>
<evidence type="ECO:0000256" key="9">
    <source>
        <dbReference type="ARBA" id="ARBA00023014"/>
    </source>
</evidence>
<dbReference type="RefSeq" id="WP_380969507.1">
    <property type="nucleotide sequence ID" value="NZ_JBHTCO010000043.1"/>
</dbReference>
<evidence type="ECO:0000313" key="12">
    <source>
        <dbReference type="EMBL" id="MFC7395210.1"/>
    </source>
</evidence>
<feature type="domain" description="NADH:flavin oxidoreductase/NADH oxidase N-terminal" evidence="10">
    <location>
        <begin position="6"/>
        <end position="329"/>
    </location>
</feature>
<dbReference type="EMBL" id="JBHTCO010000043">
    <property type="protein sequence ID" value="MFC7395210.1"/>
    <property type="molecule type" value="Genomic_DNA"/>
</dbReference>
<dbReference type="PANTHER" id="PTHR42917">
    <property type="entry name" value="2,4-DIENOYL-COA REDUCTASE"/>
    <property type="match status" value="1"/>
</dbReference>
<dbReference type="Gene3D" id="3.40.50.720">
    <property type="entry name" value="NAD(P)-binding Rossmann-like Domain"/>
    <property type="match status" value="1"/>
</dbReference>
<keyword evidence="8" id="KW-0408">Iron</keyword>
<dbReference type="InterPro" id="IPR001155">
    <property type="entry name" value="OxRdtase_FMN_N"/>
</dbReference>
<name>A0ABW2Q3I0_9BACL</name>
<evidence type="ECO:0000256" key="2">
    <source>
        <dbReference type="ARBA" id="ARBA00001966"/>
    </source>
</evidence>
<keyword evidence="4" id="KW-0285">Flavoprotein</keyword>
<evidence type="ECO:0000256" key="3">
    <source>
        <dbReference type="ARBA" id="ARBA00011048"/>
    </source>
</evidence>
<evidence type="ECO:0000313" key="13">
    <source>
        <dbReference type="Proteomes" id="UP001596505"/>
    </source>
</evidence>
<dbReference type="Gene3D" id="3.50.50.60">
    <property type="entry name" value="FAD/NAD(P)-binding domain"/>
    <property type="match status" value="1"/>
</dbReference>